<dbReference type="Proteomes" id="UP000050795">
    <property type="component" value="Unassembled WGS sequence"/>
</dbReference>
<sequence length="256" mass="29601">MNRLAILRYSNFSLYGRTGQPVRYRYVPDPGTLEQRLFRAVTRPVLPPVNVNPVEKRLRIMEEKRLRLENNPYRKFLVDRAKEEFLKSLDDNMVLVFQRLYHKAREMVPVANKLFLKGMRYNGFPLSIIREAAKGTRYELFTRYFLHSDVPNTYLFAQPTPENCRDAINITKKVHFLLLLGGMVNNRIMTVKQLNDYAALSVKGLNGVRSELVMLLENNRGGQVVENLNYHQSFIVGGLKNLSDSMESNKASNSEA</sequence>
<dbReference type="PANTHER" id="PTHR11560">
    <property type="entry name" value="39S RIBOSOMAL PROTEIN L10, MITOCHONDRIAL"/>
    <property type="match status" value="1"/>
</dbReference>
<reference evidence="4" key="1">
    <citation type="submission" date="2022-06" db="EMBL/GenBank/DDBJ databases">
        <authorList>
            <person name="Berger JAMES D."/>
            <person name="Berger JAMES D."/>
        </authorList>
    </citation>
    <scope>NUCLEOTIDE SEQUENCE [LARGE SCALE GENOMIC DNA]</scope>
</reference>
<keyword evidence="4" id="KW-1185">Reference proteome</keyword>
<evidence type="ECO:0000256" key="2">
    <source>
        <dbReference type="ARBA" id="ARBA00035707"/>
    </source>
</evidence>
<proteinExistence type="inferred from homology"/>
<reference evidence="5 6" key="2">
    <citation type="submission" date="2023-11" db="UniProtKB">
        <authorList>
            <consortium name="WormBaseParasite"/>
        </authorList>
    </citation>
    <scope>IDENTIFICATION</scope>
</reference>
<dbReference type="Gene3D" id="3.30.70.1730">
    <property type="match status" value="1"/>
</dbReference>
<evidence type="ECO:0000256" key="3">
    <source>
        <dbReference type="ARBA" id="ARBA00035716"/>
    </source>
</evidence>
<evidence type="ECO:0000313" key="5">
    <source>
        <dbReference type="WBParaSite" id="TREG1_85600.1"/>
    </source>
</evidence>
<dbReference type="WBParaSite" id="TREG1_85600.1">
    <property type="protein sequence ID" value="TREG1_85600.1"/>
    <property type="gene ID" value="TREG1_85600"/>
</dbReference>
<comment type="similarity">
    <text evidence="1">Belongs to the universal ribosomal protein uL10 family.</text>
</comment>
<dbReference type="SUPFAM" id="SSF160369">
    <property type="entry name" value="Ribosomal protein L10-like"/>
    <property type="match status" value="1"/>
</dbReference>
<evidence type="ECO:0000313" key="6">
    <source>
        <dbReference type="WBParaSite" id="TREG1_85600.2"/>
    </source>
</evidence>
<dbReference type="WBParaSite" id="TREG1_85600.2">
    <property type="protein sequence ID" value="TREG1_85600.2"/>
    <property type="gene ID" value="TREG1_85600"/>
</dbReference>
<protein>
    <recommendedName>
        <fullName evidence="2">Large ribosomal subunit protein uL10m</fullName>
    </recommendedName>
    <alternativeName>
        <fullName evidence="3">39S ribosomal protein L10, mitochondrial</fullName>
    </alternativeName>
</protein>
<name>A0AA85K938_TRIRE</name>
<dbReference type="AlphaFoldDB" id="A0AA85K938"/>
<dbReference type="InterPro" id="IPR043141">
    <property type="entry name" value="Ribosomal_uL10-like_sf"/>
</dbReference>
<evidence type="ECO:0000256" key="1">
    <source>
        <dbReference type="ARBA" id="ARBA00008889"/>
    </source>
</evidence>
<organism evidence="4 6">
    <name type="scientific">Trichobilharzia regenti</name>
    <name type="common">Nasal bird schistosome</name>
    <dbReference type="NCBI Taxonomy" id="157069"/>
    <lineage>
        <taxon>Eukaryota</taxon>
        <taxon>Metazoa</taxon>
        <taxon>Spiralia</taxon>
        <taxon>Lophotrochozoa</taxon>
        <taxon>Platyhelminthes</taxon>
        <taxon>Trematoda</taxon>
        <taxon>Digenea</taxon>
        <taxon>Strigeidida</taxon>
        <taxon>Schistosomatoidea</taxon>
        <taxon>Schistosomatidae</taxon>
        <taxon>Trichobilharzia</taxon>
    </lineage>
</organism>
<dbReference type="InterPro" id="IPR047865">
    <property type="entry name" value="Ribosomal_uL10_bac_type"/>
</dbReference>
<accession>A0AA85K938</accession>
<evidence type="ECO:0000313" key="4">
    <source>
        <dbReference type="Proteomes" id="UP000050795"/>
    </source>
</evidence>